<organism evidence="2 3">
    <name type="scientific">Kribbella caucasensis</name>
    <dbReference type="NCBI Taxonomy" id="2512215"/>
    <lineage>
        <taxon>Bacteria</taxon>
        <taxon>Bacillati</taxon>
        <taxon>Actinomycetota</taxon>
        <taxon>Actinomycetes</taxon>
        <taxon>Propionibacteriales</taxon>
        <taxon>Kribbellaceae</taxon>
        <taxon>Kribbella</taxon>
    </lineage>
</organism>
<proteinExistence type="predicted"/>
<dbReference type="CDD" id="cd02440">
    <property type="entry name" value="AdoMet_MTases"/>
    <property type="match status" value="1"/>
</dbReference>
<keyword evidence="2" id="KW-0489">Methyltransferase</keyword>
<name>A0A4R6J5X3_9ACTN</name>
<protein>
    <submittedName>
        <fullName evidence="2">Putative methyltransferase</fullName>
    </submittedName>
</protein>
<evidence type="ECO:0000313" key="2">
    <source>
        <dbReference type="EMBL" id="TDO29655.1"/>
    </source>
</evidence>
<dbReference type="InterPro" id="IPR029063">
    <property type="entry name" value="SAM-dependent_MTases_sf"/>
</dbReference>
<evidence type="ECO:0000259" key="1">
    <source>
        <dbReference type="Pfam" id="PF12147"/>
    </source>
</evidence>
<gene>
    <name evidence="2" type="ORF">EV643_14619</name>
</gene>
<sequence length="216" mass="24201">MDWSTWHDEYDQPDSHLARRLQAVQTQIREALARSPAGPLRAISLCAGQGRDLLEVLADHPRRDDVRARLVELDARNAGFAEGKIRALGLHQVEVVTADASLTDQYRGMVPADLVLVCGVFGNITDEDIERTIDSCPQLCQTGGIVIWTRHRGDPDRVPMICERFETRGFDQQWLSDRDAGFGVGAHRFTGEPQALVAGRRMFTFVRYDAPVQSEM</sequence>
<dbReference type="AlphaFoldDB" id="A0A4R6J5X3"/>
<feature type="domain" description="Methyltransferase" evidence="1">
    <location>
        <begin position="20"/>
        <end position="155"/>
    </location>
</feature>
<dbReference type="RefSeq" id="WP_133805892.1">
    <property type="nucleotide sequence ID" value="NZ_SNWQ01000046.1"/>
</dbReference>
<dbReference type="EMBL" id="SNWQ01000046">
    <property type="protein sequence ID" value="TDO29655.1"/>
    <property type="molecule type" value="Genomic_DNA"/>
</dbReference>
<dbReference type="InterPro" id="IPR022744">
    <property type="entry name" value="MeTrfase_dom_put"/>
</dbReference>
<reference evidence="2 3" key="1">
    <citation type="submission" date="2019-03" db="EMBL/GenBank/DDBJ databases">
        <title>Genomic Encyclopedia of Type Strains, Phase III (KMG-III): the genomes of soil and plant-associated and newly described type strains.</title>
        <authorList>
            <person name="Whitman W."/>
        </authorList>
    </citation>
    <scope>NUCLEOTIDE SEQUENCE [LARGE SCALE GENOMIC DNA]</scope>
    <source>
        <strain evidence="2 3">VKM Ac-2527</strain>
    </source>
</reference>
<evidence type="ECO:0000313" key="3">
    <source>
        <dbReference type="Proteomes" id="UP000295388"/>
    </source>
</evidence>
<dbReference type="Proteomes" id="UP000295388">
    <property type="component" value="Unassembled WGS sequence"/>
</dbReference>
<accession>A0A4R6J5X3</accession>
<dbReference type="OrthoDB" id="8163513at2"/>
<comment type="caution">
    <text evidence="2">The sequence shown here is derived from an EMBL/GenBank/DDBJ whole genome shotgun (WGS) entry which is preliminary data.</text>
</comment>
<keyword evidence="3" id="KW-1185">Reference proteome</keyword>
<keyword evidence="2" id="KW-0808">Transferase</keyword>
<dbReference type="Pfam" id="PF12147">
    <property type="entry name" value="Methyltransf_20"/>
    <property type="match status" value="1"/>
</dbReference>
<dbReference type="Gene3D" id="3.40.50.150">
    <property type="entry name" value="Vaccinia Virus protein VP39"/>
    <property type="match status" value="1"/>
</dbReference>
<dbReference type="SUPFAM" id="SSF53335">
    <property type="entry name" value="S-adenosyl-L-methionine-dependent methyltransferases"/>
    <property type="match status" value="1"/>
</dbReference>
<dbReference type="GO" id="GO:0032259">
    <property type="term" value="P:methylation"/>
    <property type="evidence" value="ECO:0007669"/>
    <property type="project" value="UniProtKB-KW"/>
</dbReference>
<dbReference type="GO" id="GO:0008168">
    <property type="term" value="F:methyltransferase activity"/>
    <property type="evidence" value="ECO:0007669"/>
    <property type="project" value="UniProtKB-KW"/>
</dbReference>